<gene>
    <name evidence="1" type="ORF">M8818_001974</name>
</gene>
<dbReference type="EMBL" id="JAMKPW020000008">
    <property type="protein sequence ID" value="KAK8215353.1"/>
    <property type="molecule type" value="Genomic_DNA"/>
</dbReference>
<accession>A0ACC3SLT2</accession>
<dbReference type="Proteomes" id="UP001320706">
    <property type="component" value="Unassembled WGS sequence"/>
</dbReference>
<evidence type="ECO:0000313" key="2">
    <source>
        <dbReference type="Proteomes" id="UP001320706"/>
    </source>
</evidence>
<sequence length="111" mass="12512">MHCHRVSYIVSHFTPKLETITPSMDMRSHSQVASNQSTMEFEYRLRKSRNGLWGSGSSHFTCWSYPGLNKESTARGFRIGRHDVIRLDVALAQSPVADGPRQMGMQSDAVV</sequence>
<organism evidence="1 2">
    <name type="scientific">Zalaria obscura</name>
    <dbReference type="NCBI Taxonomy" id="2024903"/>
    <lineage>
        <taxon>Eukaryota</taxon>
        <taxon>Fungi</taxon>
        <taxon>Dikarya</taxon>
        <taxon>Ascomycota</taxon>
        <taxon>Pezizomycotina</taxon>
        <taxon>Dothideomycetes</taxon>
        <taxon>Dothideomycetidae</taxon>
        <taxon>Dothideales</taxon>
        <taxon>Zalariaceae</taxon>
        <taxon>Zalaria</taxon>
    </lineage>
</organism>
<evidence type="ECO:0000313" key="1">
    <source>
        <dbReference type="EMBL" id="KAK8215353.1"/>
    </source>
</evidence>
<protein>
    <submittedName>
        <fullName evidence="1">Uncharacterized protein</fullName>
    </submittedName>
</protein>
<reference evidence="1" key="1">
    <citation type="submission" date="2024-02" db="EMBL/GenBank/DDBJ databases">
        <title>Metagenome Assembled Genome of Zalaria obscura JY119.</title>
        <authorList>
            <person name="Vighnesh L."/>
            <person name="Jagadeeshwari U."/>
            <person name="Venkata Ramana C."/>
            <person name="Sasikala C."/>
        </authorList>
    </citation>
    <scope>NUCLEOTIDE SEQUENCE</scope>
    <source>
        <strain evidence="1">JY119</strain>
    </source>
</reference>
<proteinExistence type="predicted"/>
<name>A0ACC3SLT2_9PEZI</name>
<comment type="caution">
    <text evidence="1">The sequence shown here is derived from an EMBL/GenBank/DDBJ whole genome shotgun (WGS) entry which is preliminary data.</text>
</comment>
<keyword evidence="2" id="KW-1185">Reference proteome</keyword>